<gene>
    <name evidence="2" type="ORF">I553_1765</name>
</gene>
<feature type="region of interest" description="Disordered" evidence="1">
    <location>
        <begin position="1"/>
        <end position="33"/>
    </location>
</feature>
<accession>X8DIV5</accession>
<dbReference type="AlphaFoldDB" id="X8DIV5"/>
<dbReference type="PATRIC" id="fig|1299334.3.peg.1254"/>
<comment type="caution">
    <text evidence="2">The sequence shown here is derived from an EMBL/GenBank/DDBJ whole genome shotgun (WGS) entry which is preliminary data.</text>
</comment>
<name>X8DIV5_MYCXE</name>
<evidence type="ECO:0000256" key="1">
    <source>
        <dbReference type="SAM" id="MobiDB-lite"/>
    </source>
</evidence>
<protein>
    <submittedName>
        <fullName evidence="2">Uncharacterized protein</fullName>
    </submittedName>
</protein>
<proteinExistence type="predicted"/>
<organism evidence="2">
    <name type="scientific">Mycobacterium xenopi 4042</name>
    <dbReference type="NCBI Taxonomy" id="1299334"/>
    <lineage>
        <taxon>Bacteria</taxon>
        <taxon>Bacillati</taxon>
        <taxon>Actinomycetota</taxon>
        <taxon>Actinomycetes</taxon>
        <taxon>Mycobacteriales</taxon>
        <taxon>Mycobacteriaceae</taxon>
        <taxon>Mycobacterium</taxon>
    </lineage>
</organism>
<reference evidence="2" key="1">
    <citation type="submission" date="2014-01" db="EMBL/GenBank/DDBJ databases">
        <authorList>
            <person name="Brown-Elliot B."/>
            <person name="Wallace R."/>
            <person name="Lenaerts A."/>
            <person name="Ordway D."/>
            <person name="DeGroote M.A."/>
            <person name="Parker T."/>
            <person name="Sizemore C."/>
            <person name="Tallon L.J."/>
            <person name="Sadzewicz L.K."/>
            <person name="Sengamalay N."/>
            <person name="Fraser C.M."/>
            <person name="Hine E."/>
            <person name="Shefchek K.A."/>
            <person name="Das S.P."/>
            <person name="Tettelin H."/>
        </authorList>
    </citation>
    <scope>NUCLEOTIDE SEQUENCE [LARGE SCALE GENOMIC DNA]</scope>
    <source>
        <strain evidence="2">4042</strain>
    </source>
</reference>
<dbReference type="EMBL" id="JAOB01000013">
    <property type="protein sequence ID" value="EUA68577.1"/>
    <property type="molecule type" value="Genomic_DNA"/>
</dbReference>
<sequence length="91" mass="9667">MRVERVDECLSDPPTPGGSAVPRANTTSTSGHGCADAGATGALIMAAPVVTATARSRRRTRTADLGRRAHRLCIDTTSFIAYPRIVWARSE</sequence>
<evidence type="ECO:0000313" key="2">
    <source>
        <dbReference type="EMBL" id="EUA68577.1"/>
    </source>
</evidence>